<dbReference type="AlphaFoldDB" id="A0A7Y9EQ75"/>
<comment type="caution">
    <text evidence="1">The sequence shown here is derived from an EMBL/GenBank/DDBJ whole genome shotgun (WGS) entry which is preliminary data.</text>
</comment>
<sequence length="125" mass="13199">MDERITAWAHSVPAGARRDGPSLADLGGKDEVLAADAYFFDGPFLDHLVSAVAHQMEHEVENGEGDDADLHELVIAGLAATTRHVAFAGAVDALTRHPALARALGPVLRIWIFGLWLDGGHGAAT</sequence>
<keyword evidence="2" id="KW-1185">Reference proteome</keyword>
<name>A0A7Y9EQ75_9ACTN</name>
<proteinExistence type="predicted"/>
<accession>A0A7Y9EQ75</accession>
<dbReference type="RefSeq" id="WP_179848080.1">
    <property type="nucleotide sequence ID" value="NZ_JACCBA010000001.1"/>
</dbReference>
<protein>
    <submittedName>
        <fullName evidence="1">Uncharacterized protein</fullName>
    </submittedName>
</protein>
<organism evidence="1 2">
    <name type="scientific">Actinomadura luteofluorescens</name>
    <dbReference type="NCBI Taxonomy" id="46163"/>
    <lineage>
        <taxon>Bacteria</taxon>
        <taxon>Bacillati</taxon>
        <taxon>Actinomycetota</taxon>
        <taxon>Actinomycetes</taxon>
        <taxon>Streptosporangiales</taxon>
        <taxon>Thermomonosporaceae</taxon>
        <taxon>Actinomadura</taxon>
    </lineage>
</organism>
<gene>
    <name evidence="1" type="ORF">BJY14_007734</name>
</gene>
<evidence type="ECO:0000313" key="1">
    <source>
        <dbReference type="EMBL" id="NYD51751.1"/>
    </source>
</evidence>
<dbReference type="EMBL" id="JACCBA010000001">
    <property type="protein sequence ID" value="NYD51751.1"/>
    <property type="molecule type" value="Genomic_DNA"/>
</dbReference>
<evidence type="ECO:0000313" key="2">
    <source>
        <dbReference type="Proteomes" id="UP000529783"/>
    </source>
</evidence>
<dbReference type="Proteomes" id="UP000529783">
    <property type="component" value="Unassembled WGS sequence"/>
</dbReference>
<reference evidence="1 2" key="1">
    <citation type="submission" date="2020-07" db="EMBL/GenBank/DDBJ databases">
        <title>Sequencing the genomes of 1000 actinobacteria strains.</title>
        <authorList>
            <person name="Klenk H.-P."/>
        </authorList>
    </citation>
    <scope>NUCLEOTIDE SEQUENCE [LARGE SCALE GENOMIC DNA]</scope>
    <source>
        <strain evidence="1 2">DSM 40398</strain>
    </source>
</reference>